<name>A0ABM1M185_NICVS</name>
<evidence type="ECO:0000256" key="6">
    <source>
        <dbReference type="ARBA" id="ARBA00031700"/>
    </source>
</evidence>
<feature type="transmembrane region" description="Helical" evidence="8">
    <location>
        <begin position="12"/>
        <end position="30"/>
    </location>
</feature>
<evidence type="ECO:0000256" key="2">
    <source>
        <dbReference type="ARBA" id="ARBA00010631"/>
    </source>
</evidence>
<feature type="transmembrane region" description="Helical" evidence="8">
    <location>
        <begin position="91"/>
        <end position="108"/>
    </location>
</feature>
<keyword evidence="4 8" id="KW-1133">Transmembrane helix</keyword>
<proteinExistence type="inferred from homology"/>
<reference evidence="10" key="1">
    <citation type="submission" date="2025-08" db="UniProtKB">
        <authorList>
            <consortium name="RefSeq"/>
        </authorList>
    </citation>
    <scope>IDENTIFICATION</scope>
    <source>
        <tissue evidence="10">Whole Larva</tissue>
    </source>
</reference>
<keyword evidence="5 8" id="KW-0472">Membrane</keyword>
<evidence type="ECO:0000313" key="10">
    <source>
        <dbReference type="RefSeq" id="XP_017768335.1"/>
    </source>
</evidence>
<organism evidence="9 10">
    <name type="scientific">Nicrophorus vespilloides</name>
    <name type="common">Boreal carrion beetle</name>
    <dbReference type="NCBI Taxonomy" id="110193"/>
    <lineage>
        <taxon>Eukaryota</taxon>
        <taxon>Metazoa</taxon>
        <taxon>Ecdysozoa</taxon>
        <taxon>Arthropoda</taxon>
        <taxon>Hexapoda</taxon>
        <taxon>Insecta</taxon>
        <taxon>Pterygota</taxon>
        <taxon>Neoptera</taxon>
        <taxon>Endopterygota</taxon>
        <taxon>Coleoptera</taxon>
        <taxon>Polyphaga</taxon>
        <taxon>Staphyliniformia</taxon>
        <taxon>Silphidae</taxon>
        <taxon>Nicrophorinae</taxon>
        <taxon>Nicrophorus</taxon>
    </lineage>
</organism>
<dbReference type="RefSeq" id="XP_017768335.1">
    <property type="nucleotide sequence ID" value="XM_017912846.1"/>
</dbReference>
<feature type="transmembrane region" description="Helical" evidence="8">
    <location>
        <begin position="124"/>
        <end position="145"/>
    </location>
</feature>
<gene>
    <name evidence="10" type="primary">LOC108556648</name>
</gene>
<dbReference type="Proteomes" id="UP000695000">
    <property type="component" value="Unplaced"/>
</dbReference>
<feature type="transmembrane region" description="Helical" evidence="8">
    <location>
        <begin position="187"/>
        <end position="218"/>
    </location>
</feature>
<protein>
    <recommendedName>
        <fullName evidence="7">Nuclear envelope membrane protein</fullName>
    </recommendedName>
    <alternativeName>
        <fullName evidence="6">Nuclear rim protein</fullName>
    </alternativeName>
</protein>
<keyword evidence="9" id="KW-1185">Reference proteome</keyword>
<evidence type="ECO:0000256" key="7">
    <source>
        <dbReference type="ARBA" id="ARBA00032957"/>
    </source>
</evidence>
<evidence type="ECO:0000256" key="8">
    <source>
        <dbReference type="SAM" id="Phobius"/>
    </source>
</evidence>
<evidence type="ECO:0000256" key="3">
    <source>
        <dbReference type="ARBA" id="ARBA00022692"/>
    </source>
</evidence>
<comment type="subcellular location">
    <subcellularLocation>
        <location evidence="1">Nucleus inner membrane</location>
        <topology evidence="1">Multi-pass membrane protein</topology>
    </subcellularLocation>
</comment>
<dbReference type="InterPro" id="IPR033580">
    <property type="entry name" value="Nurim-like"/>
</dbReference>
<dbReference type="PANTHER" id="PTHR31040:SF1">
    <property type="entry name" value="NURIM"/>
    <property type="match status" value="1"/>
</dbReference>
<evidence type="ECO:0000256" key="1">
    <source>
        <dbReference type="ARBA" id="ARBA00004473"/>
    </source>
</evidence>
<sequence length="239" mass="28697">MWGAGSICKISVASAGVLATFYTVIDLMLFISYPNYHEKEIKTDVTWHDLSWPCLKNMFLLTLFIYQHTFMAMQSVKDFFERFNLKDIQRSIYIISTCVVLLIMTHYWEHVPEYVLWKTDNGRVYYALMLMHALAWLIIYSDCIYMDINELLGLKQVYYSIQNLPDPMSYKSYELQKLYLHMRHQGFFVAFLLIFWAIPVMSLDRFHLAVILSFYLYLVRGTDDRDYTYLRDQHKRKFH</sequence>
<evidence type="ECO:0000256" key="5">
    <source>
        <dbReference type="ARBA" id="ARBA00023136"/>
    </source>
</evidence>
<comment type="similarity">
    <text evidence="2">Belongs to the nurim family.</text>
</comment>
<accession>A0ABM1M185</accession>
<keyword evidence="3 8" id="KW-0812">Transmembrane</keyword>
<dbReference type="PANTHER" id="PTHR31040">
    <property type="entry name" value="NURIM"/>
    <property type="match status" value="1"/>
</dbReference>
<evidence type="ECO:0000313" key="9">
    <source>
        <dbReference type="Proteomes" id="UP000695000"/>
    </source>
</evidence>
<evidence type="ECO:0000256" key="4">
    <source>
        <dbReference type="ARBA" id="ARBA00022989"/>
    </source>
</evidence>
<dbReference type="GeneID" id="108556648"/>